<sequence>MAAVMGHGGDGGDEPPHPFGGDFGVHQIDAIPPRRRGMAVNKKMHRLYEANGRQPLKIIFDRNTFVPIRDNALVAKVALQTQHIADSGGDPNSIDWIALFEKVLGARRGHVRGIGPKPSVAGTSAPTQWQSQSQTPQLTQVLINLL</sequence>
<evidence type="ECO:0000313" key="2">
    <source>
        <dbReference type="EMBL" id="CAH1427126.1"/>
    </source>
</evidence>
<evidence type="ECO:0000313" key="3">
    <source>
        <dbReference type="Proteomes" id="UP001157418"/>
    </source>
</evidence>
<dbReference type="AlphaFoldDB" id="A0AAU9MNG7"/>
<protein>
    <submittedName>
        <fullName evidence="2">Uncharacterized protein</fullName>
    </submittedName>
</protein>
<organism evidence="2 3">
    <name type="scientific">Lactuca virosa</name>
    <dbReference type="NCBI Taxonomy" id="75947"/>
    <lineage>
        <taxon>Eukaryota</taxon>
        <taxon>Viridiplantae</taxon>
        <taxon>Streptophyta</taxon>
        <taxon>Embryophyta</taxon>
        <taxon>Tracheophyta</taxon>
        <taxon>Spermatophyta</taxon>
        <taxon>Magnoliopsida</taxon>
        <taxon>eudicotyledons</taxon>
        <taxon>Gunneridae</taxon>
        <taxon>Pentapetalae</taxon>
        <taxon>asterids</taxon>
        <taxon>campanulids</taxon>
        <taxon>Asterales</taxon>
        <taxon>Asteraceae</taxon>
        <taxon>Cichorioideae</taxon>
        <taxon>Cichorieae</taxon>
        <taxon>Lactucinae</taxon>
        <taxon>Lactuca</taxon>
    </lineage>
</organism>
<comment type="caution">
    <text evidence="2">The sequence shown here is derived from an EMBL/GenBank/DDBJ whole genome shotgun (WGS) entry which is preliminary data.</text>
</comment>
<feature type="region of interest" description="Disordered" evidence="1">
    <location>
        <begin position="1"/>
        <end position="24"/>
    </location>
</feature>
<dbReference type="EMBL" id="CAKMRJ010002223">
    <property type="protein sequence ID" value="CAH1427126.1"/>
    <property type="molecule type" value="Genomic_DNA"/>
</dbReference>
<evidence type="ECO:0000256" key="1">
    <source>
        <dbReference type="SAM" id="MobiDB-lite"/>
    </source>
</evidence>
<proteinExistence type="predicted"/>
<keyword evidence="3" id="KW-1185">Reference proteome</keyword>
<dbReference type="Proteomes" id="UP001157418">
    <property type="component" value="Unassembled WGS sequence"/>
</dbReference>
<reference evidence="2 3" key="1">
    <citation type="submission" date="2022-01" db="EMBL/GenBank/DDBJ databases">
        <authorList>
            <person name="Xiong W."/>
            <person name="Schranz E."/>
        </authorList>
    </citation>
    <scope>NUCLEOTIDE SEQUENCE [LARGE SCALE GENOMIC DNA]</scope>
</reference>
<gene>
    <name evidence="2" type="ORF">LVIROSA_LOCUS14156</name>
</gene>
<accession>A0AAU9MNG7</accession>
<name>A0AAU9MNG7_9ASTR</name>